<dbReference type="GO" id="GO:0005524">
    <property type="term" value="F:ATP binding"/>
    <property type="evidence" value="ECO:0007669"/>
    <property type="project" value="InterPro"/>
</dbReference>
<dbReference type="SUPFAM" id="SSF52540">
    <property type="entry name" value="P-loop containing nucleoside triphosphate hydrolases"/>
    <property type="match status" value="1"/>
</dbReference>
<dbReference type="EMBL" id="MN740157">
    <property type="protein sequence ID" value="QHT90743.1"/>
    <property type="molecule type" value="Genomic_DNA"/>
</dbReference>
<dbReference type="Gene3D" id="3.40.50.300">
    <property type="entry name" value="P-loop containing nucleotide triphosphate hydrolases"/>
    <property type="match status" value="2"/>
</dbReference>
<dbReference type="InterPro" id="IPR006935">
    <property type="entry name" value="Helicase/UvrB_N"/>
</dbReference>
<dbReference type="InterPro" id="IPR027417">
    <property type="entry name" value="P-loop_NTPase"/>
</dbReference>
<dbReference type="GO" id="GO:0003677">
    <property type="term" value="F:DNA binding"/>
    <property type="evidence" value="ECO:0007669"/>
    <property type="project" value="InterPro"/>
</dbReference>
<evidence type="ECO:0000313" key="2">
    <source>
        <dbReference type="EMBL" id="QHT90743.1"/>
    </source>
</evidence>
<evidence type="ECO:0000259" key="1">
    <source>
        <dbReference type="Pfam" id="PF04851"/>
    </source>
</evidence>
<protein>
    <recommendedName>
        <fullName evidence="1">Helicase/UvrB N-terminal domain-containing protein</fullName>
    </recommendedName>
</protein>
<accession>A0A6C0IGV2</accession>
<dbReference type="AlphaFoldDB" id="A0A6C0IGV2"/>
<name>A0A6C0IGV2_9ZZZZ</name>
<dbReference type="GO" id="GO:0016787">
    <property type="term" value="F:hydrolase activity"/>
    <property type="evidence" value="ECO:0007669"/>
    <property type="project" value="InterPro"/>
</dbReference>
<organism evidence="2">
    <name type="scientific">viral metagenome</name>
    <dbReference type="NCBI Taxonomy" id="1070528"/>
    <lineage>
        <taxon>unclassified sequences</taxon>
        <taxon>metagenomes</taxon>
        <taxon>organismal metagenomes</taxon>
    </lineage>
</organism>
<feature type="domain" description="Helicase/UvrB N-terminal" evidence="1">
    <location>
        <begin position="212"/>
        <end position="276"/>
    </location>
</feature>
<reference evidence="2" key="1">
    <citation type="journal article" date="2020" name="Nature">
        <title>Giant virus diversity and host interactions through global metagenomics.</title>
        <authorList>
            <person name="Schulz F."/>
            <person name="Roux S."/>
            <person name="Paez-Espino D."/>
            <person name="Jungbluth S."/>
            <person name="Walsh D.A."/>
            <person name="Denef V.J."/>
            <person name="McMahon K.D."/>
            <person name="Konstantinidis K.T."/>
            <person name="Eloe-Fadrosh E.A."/>
            <person name="Kyrpides N.C."/>
            <person name="Woyke T."/>
        </authorList>
    </citation>
    <scope>NUCLEOTIDE SEQUENCE</scope>
    <source>
        <strain evidence="2">GVMAG-M-3300023184-71</strain>
    </source>
</reference>
<proteinExistence type="predicted"/>
<sequence>MSQVKTGFNWKTIEEKPHNWETIRHLIQDAYAPVEEIPDKYWGNQQLLHVFLETFPDLKNWIQLEAPTKTLQKKSKSKKPPSKKEEIQQRVESELIKKEMQNIRFDAKTLQPVKTKFDMQIMFLLMMMVWNYMLYQKRKTAPKKTMLDAILSFHRVYTDERSQIQQPDLLQSLDHISGILKTLVDDEMYEVLFQNPSLLVDCTAQRRGKPKKLYAEQKRVLEEICTRVKNNEPLLLGNQMPTGTGKTFLAVPLAKKLSMLRPKKTVLFACSNELVNKDVASTALLGDDLHVWLAKLIRPEGTSIPMILLRPHKRCFPATWKKVYKKEDKNKMGTVEEQWNFYTKATGKMPDILVADLEAAFEILKEAPQMDDPFLAYIDEFVSDDASNRLMAMISHHLPRQTVLLSAILPKFDSMPRIVEAFLERHDASPQALYRVATADVNISCAVVDQGGFLRMPHHQVNTVLELEHLHREILVNPRIRRAYPIKHVYHWARSMESVLSHHGLTFSERFPDIGTITTSSVIDYAIDLIAWLVENPEHIFDFQQYRPSIMPAPEAERMFREQAIHYDGKTLFITNHVMAKVDHMVADVFDKDLKWGDIVSETRKNEMYMEKRLEKLESAKMTRIEKERMVSELSESCLRSVLPSQYVLNSREHFERYHPQETLQAPPRTAIDLPNYFESAFDDQMNMMMAAGIGLYCKTHMTEYQRNLVMGIYDKLLFLCSGKDIVFGTNLPGLTNVFIDESFASDQSISTLYQLMGRVGRMGRSYYANIILNSEEGVRKILSMENNIDHESAASLETYFLEA</sequence>
<dbReference type="Pfam" id="PF04851">
    <property type="entry name" value="ResIII"/>
    <property type="match status" value="1"/>
</dbReference>